<keyword evidence="7 9" id="KW-0472">Membrane</keyword>
<protein>
    <recommendedName>
        <fullName evidence="9">Apolipoprotein N-acyltransferase</fullName>
        <shortName evidence="9">ALP N-acyltransferase</shortName>
        <ecNumber evidence="9">2.3.1.269</ecNumber>
    </recommendedName>
</protein>
<dbReference type="HAMAP" id="MF_01148">
    <property type="entry name" value="Lnt"/>
    <property type="match status" value="1"/>
</dbReference>
<reference evidence="11 12" key="1">
    <citation type="journal article" date="2022" name="IScience">
        <title>An ultrasensitive nanofiber-based assay for enzymatic hydrolysis and deep-sea microbial degradation of cellulose.</title>
        <authorList>
            <person name="Tsudome M."/>
            <person name="Tachioka M."/>
            <person name="Miyazaki M."/>
            <person name="Uchimura K."/>
            <person name="Tsuda M."/>
            <person name="Takaki Y."/>
            <person name="Deguchi S."/>
        </authorList>
    </citation>
    <scope>NUCLEOTIDE SEQUENCE [LARGE SCALE GENOMIC DNA]</scope>
    <source>
        <strain evidence="11 12">GE09</strain>
    </source>
</reference>
<name>A0AAN1WK17_9GAMM</name>
<dbReference type="Proteomes" id="UP001320119">
    <property type="component" value="Chromosome"/>
</dbReference>
<dbReference type="GO" id="GO:0016410">
    <property type="term" value="F:N-acyltransferase activity"/>
    <property type="evidence" value="ECO:0007669"/>
    <property type="project" value="UniProtKB-UniRule"/>
</dbReference>
<evidence type="ECO:0000256" key="4">
    <source>
        <dbReference type="ARBA" id="ARBA00022679"/>
    </source>
</evidence>
<dbReference type="GO" id="GO:0042158">
    <property type="term" value="P:lipoprotein biosynthetic process"/>
    <property type="evidence" value="ECO:0007669"/>
    <property type="project" value="UniProtKB-UniRule"/>
</dbReference>
<dbReference type="RefSeq" id="WP_236983914.1">
    <property type="nucleotide sequence ID" value="NZ_AP023086.1"/>
</dbReference>
<feature type="transmembrane region" description="Helical" evidence="9">
    <location>
        <begin position="56"/>
        <end position="77"/>
    </location>
</feature>
<organism evidence="11 12">
    <name type="scientific">Marinagarivorans cellulosilyticus</name>
    <dbReference type="NCBI Taxonomy" id="2721545"/>
    <lineage>
        <taxon>Bacteria</taxon>
        <taxon>Pseudomonadati</taxon>
        <taxon>Pseudomonadota</taxon>
        <taxon>Gammaproteobacteria</taxon>
        <taxon>Cellvibrionales</taxon>
        <taxon>Cellvibrionaceae</taxon>
        <taxon>Marinagarivorans</taxon>
    </lineage>
</organism>
<feature type="transmembrane region" description="Helical" evidence="9">
    <location>
        <begin position="32"/>
        <end position="49"/>
    </location>
</feature>
<feature type="domain" description="CN hydrolase" evidence="10">
    <location>
        <begin position="233"/>
        <end position="470"/>
    </location>
</feature>
<dbReference type="InterPro" id="IPR003010">
    <property type="entry name" value="C-N_Hydrolase"/>
</dbReference>
<keyword evidence="3 9" id="KW-1003">Cell membrane</keyword>
<feature type="transmembrane region" description="Helical" evidence="9">
    <location>
        <begin position="162"/>
        <end position="185"/>
    </location>
</feature>
<dbReference type="PROSITE" id="PS50263">
    <property type="entry name" value="CN_HYDROLASE"/>
    <property type="match status" value="1"/>
</dbReference>
<dbReference type="InterPro" id="IPR036526">
    <property type="entry name" value="C-N_Hydrolase_sf"/>
</dbReference>
<dbReference type="InterPro" id="IPR004563">
    <property type="entry name" value="Apolipo_AcylTrfase"/>
</dbReference>
<evidence type="ECO:0000256" key="7">
    <source>
        <dbReference type="ARBA" id="ARBA00023136"/>
    </source>
</evidence>
<dbReference type="KEGG" id="marq:MARGE09_P3242"/>
<dbReference type="NCBIfam" id="TIGR00546">
    <property type="entry name" value="lnt"/>
    <property type="match status" value="1"/>
</dbReference>
<dbReference type="GO" id="GO:0005886">
    <property type="term" value="C:plasma membrane"/>
    <property type="evidence" value="ECO:0007669"/>
    <property type="project" value="UniProtKB-SubCell"/>
</dbReference>
<evidence type="ECO:0000256" key="5">
    <source>
        <dbReference type="ARBA" id="ARBA00022692"/>
    </source>
</evidence>
<proteinExistence type="inferred from homology"/>
<evidence type="ECO:0000259" key="10">
    <source>
        <dbReference type="PROSITE" id="PS50263"/>
    </source>
</evidence>
<feature type="transmembrane region" description="Helical" evidence="9">
    <location>
        <begin position="7"/>
        <end position="26"/>
    </location>
</feature>
<evidence type="ECO:0000256" key="2">
    <source>
        <dbReference type="ARBA" id="ARBA00010065"/>
    </source>
</evidence>
<keyword evidence="12" id="KW-1185">Reference proteome</keyword>
<evidence type="ECO:0000256" key="6">
    <source>
        <dbReference type="ARBA" id="ARBA00022989"/>
    </source>
</evidence>
<feature type="transmembrane region" description="Helical" evidence="9">
    <location>
        <begin position="89"/>
        <end position="112"/>
    </location>
</feature>
<keyword evidence="6 9" id="KW-1133">Transmembrane helix</keyword>
<gene>
    <name evidence="9" type="primary">lnt</name>
    <name evidence="11" type="ORF">MARGE09_P3242</name>
</gene>
<accession>A0AAN1WK17</accession>
<comment type="catalytic activity">
    <reaction evidence="9">
        <text>N-terminal S-1,2-diacyl-sn-glyceryl-L-cysteinyl-[lipoprotein] + a glycerophospholipid = N-acyl-S-1,2-diacyl-sn-glyceryl-L-cysteinyl-[lipoprotein] + a 2-acyl-sn-glycero-3-phospholipid + H(+)</text>
        <dbReference type="Rhea" id="RHEA:48228"/>
        <dbReference type="Rhea" id="RHEA-COMP:14681"/>
        <dbReference type="Rhea" id="RHEA-COMP:14684"/>
        <dbReference type="ChEBI" id="CHEBI:15378"/>
        <dbReference type="ChEBI" id="CHEBI:136912"/>
        <dbReference type="ChEBI" id="CHEBI:140656"/>
        <dbReference type="ChEBI" id="CHEBI:140657"/>
        <dbReference type="ChEBI" id="CHEBI:140660"/>
        <dbReference type="EC" id="2.3.1.269"/>
    </reaction>
</comment>
<evidence type="ECO:0000313" key="12">
    <source>
        <dbReference type="Proteomes" id="UP001320119"/>
    </source>
</evidence>
<comment type="pathway">
    <text evidence="9">Protein modification; lipoprotein biosynthesis (N-acyl transfer).</text>
</comment>
<evidence type="ECO:0000313" key="11">
    <source>
        <dbReference type="EMBL" id="BCD99041.1"/>
    </source>
</evidence>
<feature type="transmembrane region" description="Helical" evidence="9">
    <location>
        <begin position="124"/>
        <end position="142"/>
    </location>
</feature>
<dbReference type="EMBL" id="AP023086">
    <property type="protein sequence ID" value="BCD99041.1"/>
    <property type="molecule type" value="Genomic_DNA"/>
</dbReference>
<dbReference type="Gene3D" id="3.60.110.10">
    <property type="entry name" value="Carbon-nitrogen hydrolase"/>
    <property type="match status" value="1"/>
</dbReference>
<comment type="similarity">
    <text evidence="2 9">Belongs to the CN hydrolase family. Apolipoprotein N-acyltransferase subfamily.</text>
</comment>
<dbReference type="CDD" id="cd07571">
    <property type="entry name" value="ALP_N-acyl_transferase"/>
    <property type="match status" value="1"/>
</dbReference>
<evidence type="ECO:0000256" key="8">
    <source>
        <dbReference type="ARBA" id="ARBA00023315"/>
    </source>
</evidence>
<comment type="subcellular location">
    <subcellularLocation>
        <location evidence="1 9">Cell membrane</location>
        <topology evidence="1 9">Multi-pass membrane protein</topology>
    </subcellularLocation>
</comment>
<evidence type="ECO:0000256" key="1">
    <source>
        <dbReference type="ARBA" id="ARBA00004651"/>
    </source>
</evidence>
<dbReference type="EC" id="2.3.1.269" evidence="9"/>
<dbReference type="PANTHER" id="PTHR38686">
    <property type="entry name" value="APOLIPOPROTEIN N-ACYLTRANSFERASE"/>
    <property type="match status" value="1"/>
</dbReference>
<keyword evidence="8 9" id="KW-0012">Acyltransferase</keyword>
<dbReference type="Pfam" id="PF20154">
    <property type="entry name" value="LNT_N"/>
    <property type="match status" value="1"/>
</dbReference>
<feature type="transmembrane region" description="Helical" evidence="9">
    <location>
        <begin position="477"/>
        <end position="498"/>
    </location>
</feature>
<dbReference type="AlphaFoldDB" id="A0AAN1WK17"/>
<dbReference type="Pfam" id="PF00795">
    <property type="entry name" value="CN_hydrolase"/>
    <property type="match status" value="1"/>
</dbReference>
<comment type="function">
    <text evidence="9">Catalyzes the phospholipid dependent N-acylation of the N-terminal cysteine of apolipoprotein, the last step in lipoprotein maturation.</text>
</comment>
<evidence type="ECO:0000256" key="9">
    <source>
        <dbReference type="HAMAP-Rule" id="MF_01148"/>
    </source>
</evidence>
<dbReference type="InterPro" id="IPR045378">
    <property type="entry name" value="LNT_N"/>
</dbReference>
<feature type="transmembrane region" description="Helical" evidence="9">
    <location>
        <begin position="197"/>
        <end position="220"/>
    </location>
</feature>
<dbReference type="SUPFAM" id="SSF56317">
    <property type="entry name" value="Carbon-nitrogen hydrolase"/>
    <property type="match status" value="1"/>
</dbReference>
<keyword evidence="5 9" id="KW-0812">Transmembrane</keyword>
<evidence type="ECO:0000256" key="3">
    <source>
        <dbReference type="ARBA" id="ARBA00022475"/>
    </source>
</evidence>
<keyword evidence="4 9" id="KW-0808">Transferase</keyword>
<sequence>MDLLFARWRPWICLIAATLGGALVPLSMAPYSLWPAGIIGLFFIAIALRNSTPKRALFLAFAAGLALFGVGVSWVHVAIAQFGNSSQSIALTLTALFITGLAAVFAAPFYLYGRYLSRSLFGQTLGFAALWVAGEWLRSWLFTGFPWLYVGYGQINTPLSNFAPIFGIFGVSLATCLIAASILWLREHYRTHTSHGAPALALGGIILLYGAGLALAQVSWTQAKPHKISIGLMQPNIPQEHKWEPSYYSQTLDTFSELSEPLWELDWVIWPEAAIPYPYHQAAPLLDQIDQYSKTLGTVFITGIIYDDYEAYKYYNAIIARGAGSGEYFKQRLVPFGEYVPFEEQLRGIIAFFNLPTSIIHIGPFNKAGLNANGVLIAAAICYEIVYPDLIAEISRDKDVILTISNDAWFGYSNGPLQHFEMARMRAIETGRYVIRATNNGVSGFISPKGDVIKHGGRFTREAIVGEVQRMKGTTPFMVWQSWPMALTCFFIIFCCVVHQRYNKFDE</sequence>
<dbReference type="PANTHER" id="PTHR38686:SF1">
    <property type="entry name" value="APOLIPOPROTEIN N-ACYLTRANSFERASE"/>
    <property type="match status" value="1"/>
</dbReference>